<reference evidence="1 2" key="1">
    <citation type="submission" date="2021-10" db="EMBL/GenBank/DDBJ databases">
        <authorList>
            <person name="Koch H."/>
        </authorList>
    </citation>
    <scope>NUCLEOTIDE SEQUENCE [LARGE SCALE GENOMIC DNA]</scope>
    <source>
        <strain evidence="1">6680</strain>
    </source>
</reference>
<organism evidence="1 2">
    <name type="scientific">Candidatus Nitrotoga arctica</name>
    <dbReference type="NCBI Taxonomy" id="453162"/>
    <lineage>
        <taxon>Bacteria</taxon>
        <taxon>Pseudomonadati</taxon>
        <taxon>Pseudomonadota</taxon>
        <taxon>Betaproteobacteria</taxon>
        <taxon>Nitrosomonadales</taxon>
        <taxon>Gallionellaceae</taxon>
        <taxon>Candidatus Nitrotoga</taxon>
    </lineage>
</organism>
<evidence type="ECO:0000313" key="1">
    <source>
        <dbReference type="EMBL" id="CAG9934097.1"/>
    </source>
</evidence>
<dbReference type="Proteomes" id="UP000839052">
    <property type="component" value="Chromosome"/>
</dbReference>
<accession>A0ABN8AMR7</accession>
<evidence type="ECO:0000313" key="2">
    <source>
        <dbReference type="Proteomes" id="UP000839052"/>
    </source>
</evidence>
<protein>
    <submittedName>
        <fullName evidence="1">Uncharacterized protein</fullName>
    </submittedName>
</protein>
<keyword evidence="2" id="KW-1185">Reference proteome</keyword>
<dbReference type="EMBL" id="OU912926">
    <property type="protein sequence ID" value="CAG9934097.1"/>
    <property type="molecule type" value="Genomic_DNA"/>
</dbReference>
<name>A0ABN8AMR7_9PROT</name>
<proteinExistence type="predicted"/>
<gene>
    <name evidence="1" type="ORF">NTG6680_2848</name>
</gene>
<sequence length="37" mass="4041">MAGAQSNYAMDALLLLDLKLIDLIDTVKYTVNCILLA</sequence>